<keyword evidence="6" id="KW-0456">Lyase</keyword>
<dbReference type="GO" id="GO:0019343">
    <property type="term" value="P:cysteine biosynthetic process via cystathionine"/>
    <property type="evidence" value="ECO:0007669"/>
    <property type="project" value="TreeGrafter"/>
</dbReference>
<dbReference type="CDD" id="cd00614">
    <property type="entry name" value="CGS_like"/>
    <property type="match status" value="1"/>
</dbReference>
<dbReference type="AlphaFoldDB" id="A0A0R1HVD4"/>
<evidence type="ECO:0000256" key="1">
    <source>
        <dbReference type="ARBA" id="ARBA00001933"/>
    </source>
</evidence>
<dbReference type="SUPFAM" id="SSF53383">
    <property type="entry name" value="PLP-dependent transferases"/>
    <property type="match status" value="1"/>
</dbReference>
<dbReference type="GO" id="GO:0009086">
    <property type="term" value="P:methionine biosynthetic process"/>
    <property type="evidence" value="ECO:0007669"/>
    <property type="project" value="UniProtKB-ARBA"/>
</dbReference>
<dbReference type="InterPro" id="IPR015421">
    <property type="entry name" value="PyrdxlP-dep_Trfase_major"/>
</dbReference>
<gene>
    <name evidence="6" type="ORF">FC96_GL000544</name>
</gene>
<keyword evidence="7" id="KW-1185">Reference proteome</keyword>
<comment type="similarity">
    <text evidence="2 5">Belongs to the trans-sulfuration enzymes family.</text>
</comment>
<evidence type="ECO:0000256" key="4">
    <source>
        <dbReference type="PIRSR" id="PIRSR001434-2"/>
    </source>
</evidence>
<dbReference type="GO" id="GO:0030170">
    <property type="term" value="F:pyridoxal phosphate binding"/>
    <property type="evidence" value="ECO:0007669"/>
    <property type="project" value="InterPro"/>
</dbReference>
<dbReference type="GO" id="GO:0005737">
    <property type="term" value="C:cytoplasm"/>
    <property type="evidence" value="ECO:0007669"/>
    <property type="project" value="TreeGrafter"/>
</dbReference>
<proteinExistence type="inferred from homology"/>
<comment type="cofactor">
    <cofactor evidence="1 5">
        <name>pyridoxal 5'-phosphate</name>
        <dbReference type="ChEBI" id="CHEBI:597326"/>
    </cofactor>
</comment>
<dbReference type="FunFam" id="3.40.640.10:FF:000009">
    <property type="entry name" value="Cystathionine gamma-synthase homolog"/>
    <property type="match status" value="1"/>
</dbReference>
<feature type="modified residue" description="N6-(pyridoxal phosphate)lysine" evidence="4">
    <location>
        <position position="197"/>
    </location>
</feature>
<comment type="caution">
    <text evidence="6">The sequence shown here is derived from an EMBL/GenBank/DDBJ whole genome shotgun (WGS) entry which is preliminary data.</text>
</comment>
<name>A0A0R1HVD4_9LACO</name>
<dbReference type="GO" id="GO:0003962">
    <property type="term" value="F:cystathionine gamma-synthase activity"/>
    <property type="evidence" value="ECO:0007669"/>
    <property type="project" value="TreeGrafter"/>
</dbReference>
<dbReference type="Proteomes" id="UP000050911">
    <property type="component" value="Unassembled WGS sequence"/>
</dbReference>
<dbReference type="Gene3D" id="3.40.640.10">
    <property type="entry name" value="Type I PLP-dependent aspartate aminotransferase-like (Major domain)"/>
    <property type="match status" value="1"/>
</dbReference>
<dbReference type="FunFam" id="3.90.1150.10:FF:000033">
    <property type="entry name" value="Cystathionine gamma-synthase"/>
    <property type="match status" value="1"/>
</dbReference>
<dbReference type="PANTHER" id="PTHR11808">
    <property type="entry name" value="TRANS-SULFURATION ENZYME FAMILY MEMBER"/>
    <property type="match status" value="1"/>
</dbReference>
<dbReference type="GO" id="GO:0019346">
    <property type="term" value="P:transsulfuration"/>
    <property type="evidence" value="ECO:0007669"/>
    <property type="project" value="InterPro"/>
</dbReference>
<evidence type="ECO:0000313" key="6">
    <source>
        <dbReference type="EMBL" id="KRK47274.1"/>
    </source>
</evidence>
<dbReference type="InterPro" id="IPR015424">
    <property type="entry name" value="PyrdxlP-dep_Trfase"/>
</dbReference>
<dbReference type="Pfam" id="PF01053">
    <property type="entry name" value="Cys_Met_Meta_PP"/>
    <property type="match status" value="1"/>
</dbReference>
<protein>
    <submittedName>
        <fullName evidence="6">Cystathionine beta-lyase</fullName>
    </submittedName>
</protein>
<reference evidence="6 7" key="1">
    <citation type="journal article" date="2015" name="Genome Announc.">
        <title>Expanding the biotechnology potential of lactobacilli through comparative genomics of 213 strains and associated genera.</title>
        <authorList>
            <person name="Sun Z."/>
            <person name="Harris H.M."/>
            <person name="McCann A."/>
            <person name="Guo C."/>
            <person name="Argimon S."/>
            <person name="Zhang W."/>
            <person name="Yang X."/>
            <person name="Jeffery I.B."/>
            <person name="Cooney J.C."/>
            <person name="Kagawa T.F."/>
            <person name="Liu W."/>
            <person name="Song Y."/>
            <person name="Salvetti E."/>
            <person name="Wrobel A."/>
            <person name="Rasinkangas P."/>
            <person name="Parkhill J."/>
            <person name="Rea M.C."/>
            <person name="O'Sullivan O."/>
            <person name="Ritari J."/>
            <person name="Douillard F.P."/>
            <person name="Paul Ross R."/>
            <person name="Yang R."/>
            <person name="Briner A.E."/>
            <person name="Felis G.E."/>
            <person name="de Vos W.M."/>
            <person name="Barrangou R."/>
            <person name="Klaenhammer T.R."/>
            <person name="Caufield P.W."/>
            <person name="Cui Y."/>
            <person name="Zhang H."/>
            <person name="O'Toole P.W."/>
        </authorList>
    </citation>
    <scope>NUCLEOTIDE SEQUENCE [LARGE SCALE GENOMIC DNA]</scope>
    <source>
        <strain evidence="6 7">JCM 15530</strain>
    </source>
</reference>
<dbReference type="GO" id="GO:0004123">
    <property type="term" value="F:cystathionine gamma-lyase activity"/>
    <property type="evidence" value="ECO:0007669"/>
    <property type="project" value="TreeGrafter"/>
</dbReference>
<evidence type="ECO:0000256" key="2">
    <source>
        <dbReference type="ARBA" id="ARBA00009077"/>
    </source>
</evidence>
<keyword evidence="3 4" id="KW-0663">Pyridoxal phosphate</keyword>
<sequence length="397" mass="43117">MIQMEFETKLLHGGISEDSATGATSVPIYMASTFRQKKIGENKYEYSRTGNPTRDAVEALIAELEGGSDGFAFASGSAAINTVFSMFQAGDHFVIGDDVYGGTFRLIDSVLKRFGLTFTVVDTRDLEAVTAAITPATKAIYLETPTNPLLRVTDISAVAEIAHHHELLTIIDNTFSSPYVQRPLELGVDIVLHSASKYLGGHSDVIGGLVVTKDHALGEKIGYLQNAIGSILAPQESWLLQRGMKTLALRMRAHLANAEAVFNFLKNEPAVAKIYYPGDPDNPDYAVAKKQMHGFGAMISFELQDGLNPETFVENLQVITLAESLGALESLIEIPALMTHGAIPRETRLKNGIKDELIRLSVGVEDQRDLLADLTRGFQSVKEQADDVANGKVHSQA</sequence>
<dbReference type="EMBL" id="AZCX01000010">
    <property type="protein sequence ID" value="KRK47274.1"/>
    <property type="molecule type" value="Genomic_DNA"/>
</dbReference>
<dbReference type="PANTHER" id="PTHR11808:SF15">
    <property type="entry name" value="CYSTATHIONINE GAMMA-LYASE"/>
    <property type="match status" value="1"/>
</dbReference>
<evidence type="ECO:0000256" key="5">
    <source>
        <dbReference type="RuleBase" id="RU362118"/>
    </source>
</evidence>
<dbReference type="PATRIC" id="fig|1302272.5.peg.542"/>
<dbReference type="PIRSF" id="PIRSF001434">
    <property type="entry name" value="CGS"/>
    <property type="match status" value="1"/>
</dbReference>
<evidence type="ECO:0000313" key="7">
    <source>
        <dbReference type="Proteomes" id="UP000050911"/>
    </source>
</evidence>
<dbReference type="InterPro" id="IPR000277">
    <property type="entry name" value="Cys/Met-Metab_PyrdxlP-dep_enz"/>
</dbReference>
<organism evidence="6 7">
    <name type="scientific">Secundilactobacillus kimchicus JCM 15530</name>
    <dbReference type="NCBI Taxonomy" id="1302272"/>
    <lineage>
        <taxon>Bacteria</taxon>
        <taxon>Bacillati</taxon>
        <taxon>Bacillota</taxon>
        <taxon>Bacilli</taxon>
        <taxon>Lactobacillales</taxon>
        <taxon>Lactobacillaceae</taxon>
        <taxon>Secundilactobacillus</taxon>
    </lineage>
</organism>
<accession>A0A0R1HVD4</accession>
<evidence type="ECO:0000256" key="3">
    <source>
        <dbReference type="ARBA" id="ARBA00022898"/>
    </source>
</evidence>
<dbReference type="Gene3D" id="3.90.1150.10">
    <property type="entry name" value="Aspartate Aminotransferase, domain 1"/>
    <property type="match status" value="1"/>
</dbReference>
<dbReference type="InterPro" id="IPR015422">
    <property type="entry name" value="PyrdxlP-dep_Trfase_small"/>
</dbReference>
<dbReference type="STRING" id="1302272.FC96_GL000544"/>